<sequence length="514" mass="52793">MTTKTTLYRNGHVLSPAYPTATAIAIAGDTVSWLGDTADAPAADEVVDLEGSLVTPAFVDSHAHVTSTGSSLSGLHLGRVRSATELLDTVAAAAAGLPDTAIVLGQGWDETEWEDPTLPTAAQLDRAVGGRRAYLNRTCGHTGIASPAMLAELPDLAGLAGYDAGGVLTLHAHRTARTAASAAIPDVQRRQWQHAALKHAASLGLAAIVECGMPSPGSSAGEADFTSLLALAASEELPQVYGLWGELSAAAKARDLGAHGCAGDLSVDGSIGAHTAALRDPYSDADTGGHAYLSAEDVEQHIINCAGHGMQGGFHAIGDQAIQNVITGVAAAAQTVGIDTVRAGRHRVEHAEMLDKSLIAGFVAFGLYASVQPSFDARWGGADAMYATRLGAERALASNPFGSLAGVGVPLALGSDAPVTPLDPWGGVAAAVNHHNPVQRLSPTAAFAAHTRGGWRALGIDDTGVLAPGCPATLAVWDRREPGLPDLTPHAELPRCRRTLSAGVVIFNEEEDRS</sequence>
<reference evidence="2 3" key="1">
    <citation type="journal article" date="2013" name="Stand. Genomic Sci.">
        <title>Genomic Encyclopedia of Type Strains, Phase I: The one thousand microbial genomes (KMG-I) project.</title>
        <authorList>
            <person name="Kyrpides N.C."/>
            <person name="Woyke T."/>
            <person name="Eisen J.A."/>
            <person name="Garrity G."/>
            <person name="Lilburn T.G."/>
            <person name="Beck B.J."/>
            <person name="Whitman W.B."/>
            <person name="Hugenholtz P."/>
            <person name="Klenk H.P."/>
        </authorList>
    </citation>
    <scope>NUCLEOTIDE SEQUENCE [LARGE SCALE GENOMIC DNA]</scope>
    <source>
        <strain evidence="2 3">DSM 45044</strain>
    </source>
</reference>
<accession>A0A562VD18</accession>
<dbReference type="GO" id="GO:0016810">
    <property type="term" value="F:hydrolase activity, acting on carbon-nitrogen (but not peptide) bonds"/>
    <property type="evidence" value="ECO:0007669"/>
    <property type="project" value="InterPro"/>
</dbReference>
<evidence type="ECO:0000259" key="1">
    <source>
        <dbReference type="Pfam" id="PF07969"/>
    </source>
</evidence>
<evidence type="ECO:0000313" key="2">
    <source>
        <dbReference type="EMBL" id="TWJ15776.1"/>
    </source>
</evidence>
<dbReference type="Gene3D" id="3.20.20.140">
    <property type="entry name" value="Metal-dependent hydrolases"/>
    <property type="match status" value="1"/>
</dbReference>
<dbReference type="Pfam" id="PF07969">
    <property type="entry name" value="Amidohydro_3"/>
    <property type="match status" value="1"/>
</dbReference>
<proteinExistence type="predicted"/>
<organism evidence="2 3">
    <name type="scientific">Stackebrandtia albiflava</name>
    <dbReference type="NCBI Taxonomy" id="406432"/>
    <lineage>
        <taxon>Bacteria</taxon>
        <taxon>Bacillati</taxon>
        <taxon>Actinomycetota</taxon>
        <taxon>Actinomycetes</taxon>
        <taxon>Glycomycetales</taxon>
        <taxon>Glycomycetaceae</taxon>
        <taxon>Stackebrandtia</taxon>
    </lineage>
</organism>
<dbReference type="InterPro" id="IPR011059">
    <property type="entry name" value="Metal-dep_hydrolase_composite"/>
</dbReference>
<comment type="caution">
    <text evidence="2">The sequence shown here is derived from an EMBL/GenBank/DDBJ whole genome shotgun (WGS) entry which is preliminary data.</text>
</comment>
<dbReference type="PANTHER" id="PTHR22642">
    <property type="entry name" value="IMIDAZOLONEPROPIONASE"/>
    <property type="match status" value="1"/>
</dbReference>
<dbReference type="PANTHER" id="PTHR22642:SF2">
    <property type="entry name" value="PROTEIN LONG AFTER FAR-RED 3"/>
    <property type="match status" value="1"/>
</dbReference>
<dbReference type="InterPro" id="IPR032466">
    <property type="entry name" value="Metal_Hydrolase"/>
</dbReference>
<dbReference type="SUPFAM" id="SSF51338">
    <property type="entry name" value="Composite domain of metallo-dependent hydrolases"/>
    <property type="match status" value="1"/>
</dbReference>
<dbReference type="InterPro" id="IPR013108">
    <property type="entry name" value="Amidohydro_3"/>
</dbReference>
<dbReference type="SUPFAM" id="SSF51556">
    <property type="entry name" value="Metallo-dependent hydrolases"/>
    <property type="match status" value="1"/>
</dbReference>
<dbReference type="Gene3D" id="3.10.310.70">
    <property type="match status" value="1"/>
</dbReference>
<dbReference type="Gene3D" id="2.30.40.10">
    <property type="entry name" value="Urease, subunit C, domain 1"/>
    <property type="match status" value="1"/>
</dbReference>
<dbReference type="Proteomes" id="UP000321617">
    <property type="component" value="Unassembled WGS sequence"/>
</dbReference>
<keyword evidence="3" id="KW-1185">Reference proteome</keyword>
<evidence type="ECO:0000313" key="3">
    <source>
        <dbReference type="Proteomes" id="UP000321617"/>
    </source>
</evidence>
<dbReference type="OrthoDB" id="3238066at2"/>
<dbReference type="RefSeq" id="WP_147135036.1">
    <property type="nucleotide sequence ID" value="NZ_BAABIJ010000001.1"/>
</dbReference>
<dbReference type="AlphaFoldDB" id="A0A562VD18"/>
<name>A0A562VD18_9ACTN</name>
<feature type="domain" description="Amidohydrolase 3" evidence="1">
    <location>
        <begin position="45"/>
        <end position="507"/>
    </location>
</feature>
<gene>
    <name evidence="2" type="ORF">LX16_1490</name>
</gene>
<protein>
    <recommendedName>
        <fullName evidence="1">Amidohydrolase 3 domain-containing protein</fullName>
    </recommendedName>
</protein>
<dbReference type="EMBL" id="VLLL01000005">
    <property type="protein sequence ID" value="TWJ15776.1"/>
    <property type="molecule type" value="Genomic_DNA"/>
</dbReference>